<evidence type="ECO:0000313" key="3">
    <source>
        <dbReference type="Proteomes" id="UP001500027"/>
    </source>
</evidence>
<evidence type="ECO:0000313" key="2">
    <source>
        <dbReference type="EMBL" id="GAA4269403.1"/>
    </source>
</evidence>
<organism evidence="2 3">
    <name type="scientific">Hyunsoonleella aestuarii</name>
    <dbReference type="NCBI Taxonomy" id="912802"/>
    <lineage>
        <taxon>Bacteria</taxon>
        <taxon>Pseudomonadati</taxon>
        <taxon>Bacteroidota</taxon>
        <taxon>Flavobacteriia</taxon>
        <taxon>Flavobacteriales</taxon>
        <taxon>Flavobacteriaceae</taxon>
    </lineage>
</organism>
<reference evidence="3" key="1">
    <citation type="journal article" date="2019" name="Int. J. Syst. Evol. Microbiol.">
        <title>The Global Catalogue of Microorganisms (GCM) 10K type strain sequencing project: providing services to taxonomists for standard genome sequencing and annotation.</title>
        <authorList>
            <consortium name="The Broad Institute Genomics Platform"/>
            <consortium name="The Broad Institute Genome Sequencing Center for Infectious Disease"/>
            <person name="Wu L."/>
            <person name="Ma J."/>
        </authorList>
    </citation>
    <scope>NUCLEOTIDE SEQUENCE [LARGE SCALE GENOMIC DNA]</scope>
    <source>
        <strain evidence="3">JCM 17452</strain>
    </source>
</reference>
<dbReference type="Proteomes" id="UP001500027">
    <property type="component" value="Unassembled WGS sequence"/>
</dbReference>
<dbReference type="PANTHER" id="PTHR43283:SF7">
    <property type="entry name" value="BETA-LACTAMASE-RELATED DOMAIN-CONTAINING PROTEIN"/>
    <property type="match status" value="1"/>
</dbReference>
<dbReference type="Pfam" id="PF00144">
    <property type="entry name" value="Beta-lactamase"/>
    <property type="match status" value="1"/>
</dbReference>
<feature type="domain" description="Beta-lactamase-related" evidence="1">
    <location>
        <begin position="130"/>
        <end position="425"/>
    </location>
</feature>
<keyword evidence="3" id="KW-1185">Reference proteome</keyword>
<dbReference type="SUPFAM" id="SSF56601">
    <property type="entry name" value="beta-lactamase/transpeptidase-like"/>
    <property type="match status" value="1"/>
</dbReference>
<dbReference type="EMBL" id="BAABAV010000001">
    <property type="protein sequence ID" value="GAA4269403.1"/>
    <property type="molecule type" value="Genomic_DNA"/>
</dbReference>
<gene>
    <name evidence="2" type="ORF">GCM10022257_15040</name>
</gene>
<accession>A0ABP8EBK6</accession>
<dbReference type="InterPro" id="IPR050789">
    <property type="entry name" value="Diverse_Enzym_Activities"/>
</dbReference>
<dbReference type="PANTHER" id="PTHR43283">
    <property type="entry name" value="BETA-LACTAMASE-RELATED"/>
    <property type="match status" value="1"/>
</dbReference>
<sequence>MSNNNRILLDAIIFFSLFLLIGCKQQVKELALEDKIRLAVESRKVPVPNEQKVSFTSPEWIEGRGPHSTEIFRHLENYIPTILIEKGATKTKELPKNSSNTLGQELLTTTFFKKETSLNEICNEKQINGIIVLHKGEIIYEKYPDMEPTDRHFLGSVSKSFIGTVIGNLADEGIVNEQDTIGKFLPEFKDKPLENVSIENLLRMASGTNCREHVKDRVSFTDPNHCFYQLLQHSALFPEPKSAFEENLMELVANAGAYESQGQIYDYTSANSVILATIAERASSKPFHELVQEYIWSKIGAEDDARTTLSSSGVAGSYGTMLMRLRDLARYGLAFTDDATTKIASERYLSQINKGDKELFSSQDGTGQRLWLKIYQDQEPLFQSYHWDVVFEDGDFAKFGLGGQGLYISPEKRLVIAFFSANKDETTNNNNIMYLVRSLALFEHFKGEQ</sequence>
<keyword evidence="2" id="KW-0378">Hydrolase</keyword>
<dbReference type="Gene3D" id="3.40.710.10">
    <property type="entry name" value="DD-peptidase/beta-lactamase superfamily"/>
    <property type="match status" value="1"/>
</dbReference>
<dbReference type="InterPro" id="IPR012338">
    <property type="entry name" value="Beta-lactam/transpept-like"/>
</dbReference>
<dbReference type="GO" id="GO:0016787">
    <property type="term" value="F:hydrolase activity"/>
    <property type="evidence" value="ECO:0007669"/>
    <property type="project" value="UniProtKB-KW"/>
</dbReference>
<evidence type="ECO:0000259" key="1">
    <source>
        <dbReference type="Pfam" id="PF00144"/>
    </source>
</evidence>
<name>A0ABP8EBK6_9FLAO</name>
<proteinExistence type="predicted"/>
<comment type="caution">
    <text evidence="2">The sequence shown here is derived from an EMBL/GenBank/DDBJ whole genome shotgun (WGS) entry which is preliminary data.</text>
</comment>
<dbReference type="PROSITE" id="PS51257">
    <property type="entry name" value="PROKAR_LIPOPROTEIN"/>
    <property type="match status" value="1"/>
</dbReference>
<protein>
    <submittedName>
        <fullName evidence="2">Serine hydrolase</fullName>
    </submittedName>
</protein>
<dbReference type="InterPro" id="IPR001466">
    <property type="entry name" value="Beta-lactam-related"/>
</dbReference>
<dbReference type="RefSeq" id="WP_139000687.1">
    <property type="nucleotide sequence ID" value="NZ_BAABAV010000001.1"/>
</dbReference>